<evidence type="ECO:0000313" key="10">
    <source>
        <dbReference type="Proteomes" id="UP000295832"/>
    </source>
</evidence>
<dbReference type="Gene3D" id="3.40.640.10">
    <property type="entry name" value="Type I PLP-dependent aspartate aminotransferase-like (Major domain)"/>
    <property type="match status" value="1"/>
</dbReference>
<dbReference type="PIRSF" id="PIRSF005572">
    <property type="entry name" value="NifS"/>
    <property type="match status" value="1"/>
</dbReference>
<evidence type="ECO:0000259" key="8">
    <source>
        <dbReference type="Pfam" id="PF00266"/>
    </source>
</evidence>
<dbReference type="InterPro" id="IPR000192">
    <property type="entry name" value="Aminotrans_V_dom"/>
</dbReference>
<protein>
    <recommendedName>
        <fullName evidence="3">cysteine desulfurase</fullName>
        <ecNumber evidence="3">2.8.1.7</ecNumber>
    </recommendedName>
</protein>
<accession>A0A4R8HAB3</accession>
<organism evidence="9 10">
    <name type="scientific">Orenia marismortui</name>
    <dbReference type="NCBI Taxonomy" id="46469"/>
    <lineage>
        <taxon>Bacteria</taxon>
        <taxon>Bacillati</taxon>
        <taxon>Bacillota</taxon>
        <taxon>Clostridia</taxon>
        <taxon>Halanaerobiales</taxon>
        <taxon>Halobacteroidaceae</taxon>
        <taxon>Orenia</taxon>
    </lineage>
</organism>
<evidence type="ECO:0000256" key="6">
    <source>
        <dbReference type="ARBA" id="ARBA00050776"/>
    </source>
</evidence>
<name>A0A4R8HAB3_9FIRM</name>
<dbReference type="Proteomes" id="UP000295832">
    <property type="component" value="Unassembled WGS sequence"/>
</dbReference>
<dbReference type="InterPro" id="IPR010970">
    <property type="entry name" value="Cys_dSase_SufS"/>
</dbReference>
<dbReference type="InterPro" id="IPR020578">
    <property type="entry name" value="Aminotrans_V_PyrdxlP_BS"/>
</dbReference>
<sequence length="383" mass="42038">MIYFDNAATTFKKPNRVYEAVLDTLKNKAGNPSRGGHKAALDASRVIFDARRRLAKFFNVPSSKEIIFTKNATEANNLILKGLIEEEDHVITTDLEHNSIYRPLNRLKKERGIDVSTIDTSQSIDNFLKDIETAINDQTKLIVMTHASNVTGAILATEEVGQIAKENNIIFAVDAAQTAGVLDIDVQTMNIDFLSFTGHKGLLAPQGVGGLYINSEIEFAPLLEGGTGGSSKEKLNPNILPDKYESGTLNTPAIAGLKAGIEFLEKEGLDRIYNHELELLNRLTSGLLEMKEVKILDTKAKKNKVAVISFIVSGIKSATIGNLLDKNYDIAVRTGLHCAPLAHQSIGTYDVGTVRVSFSYFNTIEEVDIFLKALKDIINTRCK</sequence>
<dbReference type="PANTHER" id="PTHR43586:SF4">
    <property type="entry name" value="ISOPENICILLIN N EPIMERASE"/>
    <property type="match status" value="1"/>
</dbReference>
<proteinExistence type="inferred from homology"/>
<dbReference type="Pfam" id="PF00266">
    <property type="entry name" value="Aminotran_5"/>
    <property type="match status" value="1"/>
</dbReference>
<dbReference type="Gene3D" id="3.90.1150.10">
    <property type="entry name" value="Aspartate Aminotransferase, domain 1"/>
    <property type="match status" value="1"/>
</dbReference>
<gene>
    <name evidence="9" type="ORF">C7959_10385</name>
</gene>
<dbReference type="EMBL" id="SOEG01000003">
    <property type="protein sequence ID" value="TDX53233.1"/>
    <property type="molecule type" value="Genomic_DNA"/>
</dbReference>
<comment type="catalytic activity">
    <reaction evidence="6">
        <text>(sulfur carrier)-H + L-cysteine = (sulfur carrier)-SH + L-alanine</text>
        <dbReference type="Rhea" id="RHEA:43892"/>
        <dbReference type="Rhea" id="RHEA-COMP:14737"/>
        <dbReference type="Rhea" id="RHEA-COMP:14739"/>
        <dbReference type="ChEBI" id="CHEBI:29917"/>
        <dbReference type="ChEBI" id="CHEBI:35235"/>
        <dbReference type="ChEBI" id="CHEBI:57972"/>
        <dbReference type="ChEBI" id="CHEBI:64428"/>
        <dbReference type="EC" id="2.8.1.7"/>
    </reaction>
</comment>
<comment type="caution">
    <text evidence="9">The sequence shown here is derived from an EMBL/GenBank/DDBJ whole genome shotgun (WGS) entry which is preliminary data.</text>
</comment>
<evidence type="ECO:0000256" key="2">
    <source>
        <dbReference type="ARBA" id="ARBA00010447"/>
    </source>
</evidence>
<evidence type="ECO:0000256" key="7">
    <source>
        <dbReference type="RuleBase" id="RU004504"/>
    </source>
</evidence>
<dbReference type="AlphaFoldDB" id="A0A4R8HAB3"/>
<keyword evidence="10" id="KW-1185">Reference proteome</keyword>
<keyword evidence="5" id="KW-0663">Pyridoxal phosphate</keyword>
<evidence type="ECO:0000256" key="4">
    <source>
        <dbReference type="ARBA" id="ARBA00022679"/>
    </source>
</evidence>
<dbReference type="InterPro" id="IPR010969">
    <property type="entry name" value="Cys_dSase-rel_unknwn_funct"/>
</dbReference>
<dbReference type="InterPro" id="IPR016454">
    <property type="entry name" value="Cysteine_dSase"/>
</dbReference>
<keyword evidence="4" id="KW-0808">Transferase</keyword>
<dbReference type="PROSITE" id="PS00595">
    <property type="entry name" value="AA_TRANSFER_CLASS_5"/>
    <property type="match status" value="1"/>
</dbReference>
<feature type="domain" description="Aminotransferase class V" evidence="8">
    <location>
        <begin position="2"/>
        <end position="370"/>
    </location>
</feature>
<dbReference type="GO" id="GO:0030170">
    <property type="term" value="F:pyridoxal phosphate binding"/>
    <property type="evidence" value="ECO:0007669"/>
    <property type="project" value="InterPro"/>
</dbReference>
<dbReference type="GO" id="GO:0006534">
    <property type="term" value="P:cysteine metabolic process"/>
    <property type="evidence" value="ECO:0007669"/>
    <property type="project" value="InterPro"/>
</dbReference>
<dbReference type="EC" id="2.8.1.7" evidence="3"/>
<dbReference type="RefSeq" id="WP_134114875.1">
    <property type="nucleotide sequence ID" value="NZ_SOEG01000003.1"/>
</dbReference>
<dbReference type="SUPFAM" id="SSF53383">
    <property type="entry name" value="PLP-dependent transferases"/>
    <property type="match status" value="1"/>
</dbReference>
<dbReference type="CDD" id="cd06453">
    <property type="entry name" value="SufS_like"/>
    <property type="match status" value="1"/>
</dbReference>
<evidence type="ECO:0000313" key="9">
    <source>
        <dbReference type="EMBL" id="TDX53233.1"/>
    </source>
</evidence>
<dbReference type="InterPro" id="IPR015422">
    <property type="entry name" value="PyrdxlP-dep_Trfase_small"/>
</dbReference>
<evidence type="ECO:0000256" key="3">
    <source>
        <dbReference type="ARBA" id="ARBA00012239"/>
    </source>
</evidence>
<dbReference type="PANTHER" id="PTHR43586">
    <property type="entry name" value="CYSTEINE DESULFURASE"/>
    <property type="match status" value="1"/>
</dbReference>
<reference evidence="9 10" key="1">
    <citation type="submission" date="2019-03" db="EMBL/GenBank/DDBJ databases">
        <title>Subsurface microbial communities from deep shales in Ohio and West Virginia, USA.</title>
        <authorList>
            <person name="Wrighton K."/>
        </authorList>
    </citation>
    <scope>NUCLEOTIDE SEQUENCE [LARGE SCALE GENOMIC DNA]</scope>
    <source>
        <strain evidence="9 10">MSL 6dP</strain>
    </source>
</reference>
<comment type="cofactor">
    <cofactor evidence="1 7">
        <name>pyridoxal 5'-phosphate</name>
        <dbReference type="ChEBI" id="CHEBI:597326"/>
    </cofactor>
</comment>
<dbReference type="InterPro" id="IPR015424">
    <property type="entry name" value="PyrdxlP-dep_Trfase"/>
</dbReference>
<dbReference type="GO" id="GO:0031071">
    <property type="term" value="F:cysteine desulfurase activity"/>
    <property type="evidence" value="ECO:0007669"/>
    <property type="project" value="UniProtKB-EC"/>
</dbReference>
<dbReference type="NCBIfam" id="TIGR01977">
    <property type="entry name" value="am_tr_V_EF2568"/>
    <property type="match status" value="1"/>
</dbReference>
<evidence type="ECO:0000256" key="1">
    <source>
        <dbReference type="ARBA" id="ARBA00001933"/>
    </source>
</evidence>
<dbReference type="InterPro" id="IPR015421">
    <property type="entry name" value="PyrdxlP-dep_Trfase_major"/>
</dbReference>
<comment type="similarity">
    <text evidence="2">Belongs to the class-V pyridoxal-phosphate-dependent aminotransferase family. Csd subfamily.</text>
</comment>
<evidence type="ECO:0000256" key="5">
    <source>
        <dbReference type="ARBA" id="ARBA00022898"/>
    </source>
</evidence>